<gene>
    <name evidence="3" type="ORF">M0811_10030</name>
</gene>
<organism evidence="3 4">
    <name type="scientific">Anaeramoeba ignava</name>
    <name type="common">Anaerobic marine amoeba</name>
    <dbReference type="NCBI Taxonomy" id="1746090"/>
    <lineage>
        <taxon>Eukaryota</taxon>
        <taxon>Metamonada</taxon>
        <taxon>Anaeramoebidae</taxon>
        <taxon>Anaeramoeba</taxon>
    </lineage>
</organism>
<dbReference type="AlphaFoldDB" id="A0A9Q0R995"/>
<dbReference type="OrthoDB" id="5976022at2759"/>
<dbReference type="GO" id="GO:0016020">
    <property type="term" value="C:membrane"/>
    <property type="evidence" value="ECO:0007669"/>
    <property type="project" value="InterPro"/>
</dbReference>
<evidence type="ECO:0000313" key="3">
    <source>
        <dbReference type="EMBL" id="KAJ5071621.1"/>
    </source>
</evidence>
<dbReference type="PROSITE" id="PS51421">
    <property type="entry name" value="RAS"/>
    <property type="match status" value="1"/>
</dbReference>
<dbReference type="SMART" id="SM00175">
    <property type="entry name" value="RAB"/>
    <property type="match status" value="1"/>
</dbReference>
<keyword evidence="2" id="KW-0342">GTP-binding</keyword>
<sequence length="106" mass="12046">MALIMKLVVLGGGGVGKSALTIQFLQKQFLETYDPTIEESYRKQMVIDNDSYVLDILDTAGQEEYAPMREKYMASGHGFLFVFSITSRISFEYLNELYQTVNNSII</sequence>
<proteinExistence type="predicted"/>
<evidence type="ECO:0000256" key="1">
    <source>
        <dbReference type="ARBA" id="ARBA00022741"/>
    </source>
</evidence>
<dbReference type="PRINTS" id="PR00449">
    <property type="entry name" value="RASTRNSFRMNG"/>
</dbReference>
<dbReference type="GO" id="GO:0007165">
    <property type="term" value="P:signal transduction"/>
    <property type="evidence" value="ECO:0007669"/>
    <property type="project" value="InterPro"/>
</dbReference>
<dbReference type="GO" id="GO:0003924">
    <property type="term" value="F:GTPase activity"/>
    <property type="evidence" value="ECO:0007669"/>
    <property type="project" value="InterPro"/>
</dbReference>
<name>A0A9Q0R995_ANAIG</name>
<dbReference type="SMART" id="SM00174">
    <property type="entry name" value="RHO"/>
    <property type="match status" value="1"/>
</dbReference>
<dbReference type="InterPro" id="IPR001806">
    <property type="entry name" value="Small_GTPase"/>
</dbReference>
<dbReference type="InterPro" id="IPR020849">
    <property type="entry name" value="Small_GTPase_Ras-type"/>
</dbReference>
<reference evidence="3" key="1">
    <citation type="submission" date="2022-10" db="EMBL/GenBank/DDBJ databases">
        <title>Novel sulphate-reducing endosymbionts in the free-living metamonad Anaeramoeba.</title>
        <authorList>
            <person name="Jerlstrom-Hultqvist J."/>
            <person name="Cepicka I."/>
            <person name="Gallot-Lavallee L."/>
            <person name="Salas-Leiva D."/>
            <person name="Curtis B.A."/>
            <person name="Zahonova K."/>
            <person name="Pipaliya S."/>
            <person name="Dacks J."/>
            <person name="Roger A.J."/>
        </authorList>
    </citation>
    <scope>NUCLEOTIDE SEQUENCE</scope>
    <source>
        <strain evidence="3">BMAN</strain>
    </source>
</reference>
<dbReference type="Pfam" id="PF00071">
    <property type="entry name" value="Ras"/>
    <property type="match status" value="1"/>
</dbReference>
<protein>
    <submittedName>
        <fullName evidence="3">Ras gtpase-related</fullName>
    </submittedName>
</protein>
<dbReference type="GO" id="GO:0005525">
    <property type="term" value="F:GTP binding"/>
    <property type="evidence" value="ECO:0007669"/>
    <property type="project" value="UniProtKB-KW"/>
</dbReference>
<dbReference type="InterPro" id="IPR005225">
    <property type="entry name" value="Small_GTP-bd"/>
</dbReference>
<evidence type="ECO:0000313" key="4">
    <source>
        <dbReference type="Proteomes" id="UP001149090"/>
    </source>
</evidence>
<dbReference type="PANTHER" id="PTHR24070">
    <property type="entry name" value="RAS, DI-RAS, AND RHEB FAMILY MEMBERS OF SMALL GTPASE SUPERFAMILY"/>
    <property type="match status" value="1"/>
</dbReference>
<dbReference type="PROSITE" id="PS51419">
    <property type="entry name" value="RAB"/>
    <property type="match status" value="1"/>
</dbReference>
<dbReference type="SUPFAM" id="SSF52540">
    <property type="entry name" value="P-loop containing nucleoside triphosphate hydrolases"/>
    <property type="match status" value="1"/>
</dbReference>
<accession>A0A9Q0R995</accession>
<dbReference type="Proteomes" id="UP001149090">
    <property type="component" value="Unassembled WGS sequence"/>
</dbReference>
<dbReference type="OMA" id="RESFDEC"/>
<dbReference type="Gene3D" id="3.40.50.300">
    <property type="entry name" value="P-loop containing nucleotide triphosphate hydrolases"/>
    <property type="match status" value="1"/>
</dbReference>
<dbReference type="SMART" id="SM00173">
    <property type="entry name" value="RAS"/>
    <property type="match status" value="1"/>
</dbReference>
<dbReference type="NCBIfam" id="TIGR00231">
    <property type="entry name" value="small_GTP"/>
    <property type="match status" value="1"/>
</dbReference>
<keyword evidence="1" id="KW-0547">Nucleotide-binding</keyword>
<evidence type="ECO:0000256" key="2">
    <source>
        <dbReference type="ARBA" id="ARBA00023134"/>
    </source>
</evidence>
<dbReference type="EMBL" id="JAPDFW010000086">
    <property type="protein sequence ID" value="KAJ5071621.1"/>
    <property type="molecule type" value="Genomic_DNA"/>
</dbReference>
<dbReference type="InterPro" id="IPR027417">
    <property type="entry name" value="P-loop_NTPase"/>
</dbReference>
<comment type="caution">
    <text evidence="3">The sequence shown here is derived from an EMBL/GenBank/DDBJ whole genome shotgun (WGS) entry which is preliminary data.</text>
</comment>
<keyword evidence="4" id="KW-1185">Reference proteome</keyword>